<dbReference type="InterPro" id="IPR031311">
    <property type="entry name" value="CHIT_BIND_RR_consensus"/>
</dbReference>
<evidence type="ECO:0000256" key="3">
    <source>
        <dbReference type="SAM" id="SignalP"/>
    </source>
</evidence>
<gene>
    <name evidence="4" type="ORF">NQ315_004947</name>
</gene>
<name>A0AAV8W2E4_9CUCU</name>
<keyword evidence="1 2" id="KW-0193">Cuticle</keyword>
<dbReference type="Proteomes" id="UP001159042">
    <property type="component" value="Unassembled WGS sequence"/>
</dbReference>
<dbReference type="PROSITE" id="PS51155">
    <property type="entry name" value="CHIT_BIND_RR_2"/>
    <property type="match status" value="1"/>
</dbReference>
<accession>A0AAV8W2E4</accession>
<dbReference type="PRINTS" id="PR00947">
    <property type="entry name" value="CUTICLE"/>
</dbReference>
<reference evidence="4 5" key="1">
    <citation type="journal article" date="2023" name="Insect Mol. Biol.">
        <title>Genome sequencing provides insights into the evolution of gene families encoding plant cell wall-degrading enzymes in longhorned beetles.</title>
        <authorList>
            <person name="Shin N.R."/>
            <person name="Okamura Y."/>
            <person name="Kirsch R."/>
            <person name="Pauchet Y."/>
        </authorList>
    </citation>
    <scope>NUCLEOTIDE SEQUENCE [LARGE SCALE GENOMIC DNA]</scope>
    <source>
        <strain evidence="4">EAD_L_NR</strain>
    </source>
</reference>
<feature type="chain" id="PRO_5043440439" evidence="3">
    <location>
        <begin position="17"/>
        <end position="134"/>
    </location>
</feature>
<organism evidence="4 5">
    <name type="scientific">Exocentrus adspersus</name>
    <dbReference type="NCBI Taxonomy" id="1586481"/>
    <lineage>
        <taxon>Eukaryota</taxon>
        <taxon>Metazoa</taxon>
        <taxon>Ecdysozoa</taxon>
        <taxon>Arthropoda</taxon>
        <taxon>Hexapoda</taxon>
        <taxon>Insecta</taxon>
        <taxon>Pterygota</taxon>
        <taxon>Neoptera</taxon>
        <taxon>Endopterygota</taxon>
        <taxon>Coleoptera</taxon>
        <taxon>Polyphaga</taxon>
        <taxon>Cucujiformia</taxon>
        <taxon>Chrysomeloidea</taxon>
        <taxon>Cerambycidae</taxon>
        <taxon>Lamiinae</taxon>
        <taxon>Acanthocinini</taxon>
        <taxon>Exocentrus</taxon>
    </lineage>
</organism>
<evidence type="ECO:0000256" key="1">
    <source>
        <dbReference type="ARBA" id="ARBA00022460"/>
    </source>
</evidence>
<evidence type="ECO:0000313" key="4">
    <source>
        <dbReference type="EMBL" id="KAJ8920806.1"/>
    </source>
</evidence>
<dbReference type="Pfam" id="PF00379">
    <property type="entry name" value="Chitin_bind_4"/>
    <property type="match status" value="1"/>
</dbReference>
<feature type="signal peptide" evidence="3">
    <location>
        <begin position="1"/>
        <end position="16"/>
    </location>
</feature>
<dbReference type="InterPro" id="IPR000618">
    <property type="entry name" value="Insect_cuticle"/>
</dbReference>
<dbReference type="GO" id="GO:0008010">
    <property type="term" value="F:structural constituent of chitin-based larval cuticle"/>
    <property type="evidence" value="ECO:0007669"/>
    <property type="project" value="TreeGrafter"/>
</dbReference>
<dbReference type="EMBL" id="JANEYG010000013">
    <property type="protein sequence ID" value="KAJ8920806.1"/>
    <property type="molecule type" value="Genomic_DNA"/>
</dbReference>
<keyword evidence="3" id="KW-0732">Signal</keyword>
<dbReference type="PANTHER" id="PTHR10380:SF241">
    <property type="entry name" value="CUTICULAR PROTEIN 47EG-RELATED"/>
    <property type="match status" value="1"/>
</dbReference>
<keyword evidence="5" id="KW-1185">Reference proteome</keyword>
<evidence type="ECO:0000256" key="2">
    <source>
        <dbReference type="PROSITE-ProRule" id="PRU00497"/>
    </source>
</evidence>
<sequence length="134" mass="14749">MLKLVFLCAFLGVCFAAPQYYTRPEQVAAILRLDSDSYPDGSYNYNYETQNGIAAQEQGQPKPVGNDAPVVVQGTYQYTSPDGTPVQVNYVADENGFRPVGNVISPGVQRTAEQAARNAAVVNPYNPYNPYRNY</sequence>
<proteinExistence type="predicted"/>
<dbReference type="PANTHER" id="PTHR10380">
    <property type="entry name" value="CUTICLE PROTEIN"/>
    <property type="match status" value="1"/>
</dbReference>
<dbReference type="GO" id="GO:0062129">
    <property type="term" value="C:chitin-based extracellular matrix"/>
    <property type="evidence" value="ECO:0007669"/>
    <property type="project" value="TreeGrafter"/>
</dbReference>
<comment type="caution">
    <text evidence="4">The sequence shown here is derived from an EMBL/GenBank/DDBJ whole genome shotgun (WGS) entry which is preliminary data.</text>
</comment>
<protein>
    <submittedName>
        <fullName evidence="4">Uncharacterized protein</fullName>
    </submittedName>
</protein>
<dbReference type="AlphaFoldDB" id="A0AAV8W2E4"/>
<dbReference type="PROSITE" id="PS00233">
    <property type="entry name" value="CHIT_BIND_RR_1"/>
    <property type="match status" value="1"/>
</dbReference>
<dbReference type="InterPro" id="IPR050468">
    <property type="entry name" value="Cuticle_Struct_Prot"/>
</dbReference>
<evidence type="ECO:0000313" key="5">
    <source>
        <dbReference type="Proteomes" id="UP001159042"/>
    </source>
</evidence>